<protein>
    <recommendedName>
        <fullName evidence="4">Ptr3p</fullName>
    </recommendedName>
</protein>
<dbReference type="GeneID" id="80918518"/>
<gene>
    <name evidence="2" type="primary">SMKI07G2900</name>
    <name evidence="2" type="ORF">SMKI_07G2900</name>
</gene>
<dbReference type="SUPFAM" id="SSF69322">
    <property type="entry name" value="Tricorn protease domain 2"/>
    <property type="match status" value="1"/>
</dbReference>
<evidence type="ECO:0008006" key="4">
    <source>
        <dbReference type="Google" id="ProtNLM"/>
    </source>
</evidence>
<keyword evidence="3" id="KW-1185">Reference proteome</keyword>
<evidence type="ECO:0000256" key="1">
    <source>
        <dbReference type="SAM" id="MobiDB-lite"/>
    </source>
</evidence>
<feature type="region of interest" description="Disordered" evidence="1">
    <location>
        <begin position="118"/>
        <end position="161"/>
    </location>
</feature>
<organism evidence="2 3">
    <name type="scientific">Saccharomyces mikatae IFO 1815</name>
    <dbReference type="NCBI Taxonomy" id="226126"/>
    <lineage>
        <taxon>Eukaryota</taxon>
        <taxon>Fungi</taxon>
        <taxon>Dikarya</taxon>
        <taxon>Ascomycota</taxon>
        <taxon>Saccharomycotina</taxon>
        <taxon>Saccharomycetes</taxon>
        <taxon>Saccharomycetales</taxon>
        <taxon>Saccharomycetaceae</taxon>
        <taxon>Saccharomyces</taxon>
    </lineage>
</organism>
<sequence length="681" mass="76326">MHTNKHKWGHEADIMRVLDDIEHNLFLPQRLLRDGVASAASADESHVQYGTVKDCSVLTCGCCISESLFHELCRGTSSQQAACPICQQENVQLLSAITPLRELARQIDFFRSTAAQNESRYDEHPGITRTSPSLSSALSLTPSRSSSTVELETDNKTLSSSTAKEKSSLLELFHIVASRIHNSNAEIKSGQPLAIGTVQEQEEHSTKENYSSSFLDPNYEDHTNWKILDNASNTRTVPIDNNSSLVSTDVTVPSTATYQTNNAHDVDEEKEYFFANCFPMYRKKFQFSTHPKFLGTKSKLFINQSISPDCTKFALITEHKWEVYSINPKDNSPRLISCGKSSGEYGPNFNQLTEPSSSLSATSQASKKKKKSWSQRFCKLSNEFLIISGSQSILNIHDINQNGKLIHTYVSRFPIRCIDIDPSSQIIAYGITGKDRHTGAEQALVVIQQIMRNKVTSEPEFPPPITITLPYRDPINTIQLSHDAKYLTCSTALESRFLIISLQKINEPRLIMKSVRSIDTSLESEGITDTKLFPGNPNLMCITSTAFNSSPLVINTKITQINGVRSVAQPSMLIRVDEIGCKIHKCEISPRNDAIAFLDRNGSVYIMCAPTMIDNNEKRRTILVETVANAYRAYESATLRFNPEGNKLYILDRKGTFFVEDFAYGLPQSREITKCKQIFHK</sequence>
<dbReference type="RefSeq" id="XP_056082422.1">
    <property type="nucleotide sequence ID" value="XM_056222763.1"/>
</dbReference>
<name>A0AA35J189_SACMI</name>
<dbReference type="AlphaFoldDB" id="A0AA35J189"/>
<feature type="compositionally biased region" description="Low complexity" evidence="1">
    <location>
        <begin position="128"/>
        <end position="148"/>
    </location>
</feature>
<proteinExistence type="predicted"/>
<reference evidence="2" key="1">
    <citation type="submission" date="2022-10" db="EMBL/GenBank/DDBJ databases">
        <authorList>
            <person name="Byrne P K."/>
        </authorList>
    </citation>
    <scope>NUCLEOTIDE SEQUENCE</scope>
    <source>
        <strain evidence="2">IFO1815</strain>
    </source>
</reference>
<evidence type="ECO:0000313" key="2">
    <source>
        <dbReference type="EMBL" id="CAI4039307.1"/>
    </source>
</evidence>
<dbReference type="EMBL" id="OX365763">
    <property type="protein sequence ID" value="CAI4039307.1"/>
    <property type="molecule type" value="Genomic_DNA"/>
</dbReference>
<dbReference type="Proteomes" id="UP001161438">
    <property type="component" value="Chromosome 7"/>
</dbReference>
<evidence type="ECO:0000313" key="3">
    <source>
        <dbReference type="Proteomes" id="UP001161438"/>
    </source>
</evidence>
<accession>A0AA35J189</accession>